<dbReference type="Proteomes" id="UP001066276">
    <property type="component" value="Chromosome 3_2"/>
</dbReference>
<keyword evidence="2" id="KW-1185">Reference proteome</keyword>
<accession>A0AAV7TK70</accession>
<comment type="caution">
    <text evidence="1">The sequence shown here is derived from an EMBL/GenBank/DDBJ whole genome shotgun (WGS) entry which is preliminary data.</text>
</comment>
<evidence type="ECO:0000313" key="2">
    <source>
        <dbReference type="Proteomes" id="UP001066276"/>
    </source>
</evidence>
<name>A0AAV7TK70_PLEWA</name>
<protein>
    <submittedName>
        <fullName evidence="1">Uncharacterized protein</fullName>
    </submittedName>
</protein>
<gene>
    <name evidence="1" type="ORF">NDU88_002319</name>
</gene>
<reference evidence="1" key="1">
    <citation type="journal article" date="2022" name="bioRxiv">
        <title>Sequencing and chromosome-scale assembly of the giantPleurodeles waltlgenome.</title>
        <authorList>
            <person name="Brown T."/>
            <person name="Elewa A."/>
            <person name="Iarovenko S."/>
            <person name="Subramanian E."/>
            <person name="Araus A.J."/>
            <person name="Petzold A."/>
            <person name="Susuki M."/>
            <person name="Suzuki K.-i.T."/>
            <person name="Hayashi T."/>
            <person name="Toyoda A."/>
            <person name="Oliveira C."/>
            <person name="Osipova E."/>
            <person name="Leigh N.D."/>
            <person name="Simon A."/>
            <person name="Yun M.H."/>
        </authorList>
    </citation>
    <scope>NUCLEOTIDE SEQUENCE</scope>
    <source>
        <strain evidence="1">20211129_DDA</strain>
        <tissue evidence="1">Liver</tissue>
    </source>
</reference>
<dbReference type="EMBL" id="JANPWB010000006">
    <property type="protein sequence ID" value="KAJ1177055.1"/>
    <property type="molecule type" value="Genomic_DNA"/>
</dbReference>
<organism evidence="1 2">
    <name type="scientific">Pleurodeles waltl</name>
    <name type="common">Iberian ribbed newt</name>
    <dbReference type="NCBI Taxonomy" id="8319"/>
    <lineage>
        <taxon>Eukaryota</taxon>
        <taxon>Metazoa</taxon>
        <taxon>Chordata</taxon>
        <taxon>Craniata</taxon>
        <taxon>Vertebrata</taxon>
        <taxon>Euteleostomi</taxon>
        <taxon>Amphibia</taxon>
        <taxon>Batrachia</taxon>
        <taxon>Caudata</taxon>
        <taxon>Salamandroidea</taxon>
        <taxon>Salamandridae</taxon>
        <taxon>Pleurodelinae</taxon>
        <taxon>Pleurodeles</taxon>
    </lineage>
</organism>
<evidence type="ECO:0000313" key="1">
    <source>
        <dbReference type="EMBL" id="KAJ1177055.1"/>
    </source>
</evidence>
<sequence length="85" mass="9663">MDSKTTLWAACKPTMCGIIKNYILQLQRAKCAQLEAKLLELDSQTGPLDTQAVQCSRALAWSELRQISLEEAKQCCRRQPTEFME</sequence>
<dbReference type="AlphaFoldDB" id="A0AAV7TK70"/>
<proteinExistence type="predicted"/>